<dbReference type="Proteomes" id="UP001595712">
    <property type="component" value="Unassembled WGS sequence"/>
</dbReference>
<keyword evidence="2" id="KW-1185">Reference proteome</keyword>
<dbReference type="EMBL" id="JBHRWO010000021">
    <property type="protein sequence ID" value="MFC3495521.1"/>
    <property type="molecule type" value="Genomic_DNA"/>
</dbReference>
<accession>A0ABV7Q7L6</accession>
<organism evidence="1 2">
    <name type="scientific">Glycomyces rhizosphaerae</name>
    <dbReference type="NCBI Taxonomy" id="2054422"/>
    <lineage>
        <taxon>Bacteria</taxon>
        <taxon>Bacillati</taxon>
        <taxon>Actinomycetota</taxon>
        <taxon>Actinomycetes</taxon>
        <taxon>Glycomycetales</taxon>
        <taxon>Glycomycetaceae</taxon>
        <taxon>Glycomyces</taxon>
    </lineage>
</organism>
<reference evidence="2" key="1">
    <citation type="journal article" date="2019" name="Int. J. Syst. Evol. Microbiol.">
        <title>The Global Catalogue of Microorganisms (GCM) 10K type strain sequencing project: providing services to taxonomists for standard genome sequencing and annotation.</title>
        <authorList>
            <consortium name="The Broad Institute Genomics Platform"/>
            <consortium name="The Broad Institute Genome Sequencing Center for Infectious Disease"/>
            <person name="Wu L."/>
            <person name="Ma J."/>
        </authorList>
    </citation>
    <scope>NUCLEOTIDE SEQUENCE [LARGE SCALE GENOMIC DNA]</scope>
    <source>
        <strain evidence="2">CGMCC 4.7396</strain>
    </source>
</reference>
<name>A0ABV7Q7L6_9ACTN</name>
<comment type="caution">
    <text evidence="1">The sequence shown here is derived from an EMBL/GenBank/DDBJ whole genome shotgun (WGS) entry which is preliminary data.</text>
</comment>
<proteinExistence type="predicted"/>
<sequence length="159" mass="16776">MTDLSAFSEDELDLITETPGAVLKGAIAADGSTNALAFLKEVTAGAKVFKQAQSHDNGFVKAVALAIRERVKPEEEDREVPFADGAMALALKQTGEAMALLREKAPEADADAYAAWLITLATQVAEASKSKSGGFFSKKVAVTEAEQGFIDDLSQLAAR</sequence>
<evidence type="ECO:0000313" key="1">
    <source>
        <dbReference type="EMBL" id="MFC3495521.1"/>
    </source>
</evidence>
<gene>
    <name evidence="1" type="ORF">ACFO8M_23810</name>
</gene>
<protein>
    <submittedName>
        <fullName evidence="1">Uncharacterized protein</fullName>
    </submittedName>
</protein>
<evidence type="ECO:0000313" key="2">
    <source>
        <dbReference type="Proteomes" id="UP001595712"/>
    </source>
</evidence>
<dbReference type="RefSeq" id="WP_387980178.1">
    <property type="nucleotide sequence ID" value="NZ_JBHRWO010000021.1"/>
</dbReference>